<comment type="similarity">
    <text evidence="2">Belongs to the polysaccharide synthase family.</text>
</comment>
<proteinExistence type="inferred from homology"/>
<feature type="transmembrane region" description="Helical" evidence="7">
    <location>
        <begin position="76"/>
        <end position="96"/>
    </location>
</feature>
<dbReference type="RefSeq" id="WP_278315829.1">
    <property type="nucleotide sequence ID" value="NZ_CP121464.1"/>
</dbReference>
<feature type="transmembrane region" description="Helical" evidence="7">
    <location>
        <begin position="300"/>
        <end position="319"/>
    </location>
</feature>
<sequence length="496" mass="53239">MSATRHSFFFSFAEKYTVLLLGIVATMVLSRLLTPAEVGVYSLGAVLVALAQVVRDFGVGQYLIQEKQLDTVKLRAALATSLLVAWLLAGLVLLASGPLAQFYGEPRLTLVLRLLSINFLLIPFSALTLPMLRRQLRFRAIYAINAANSVVNLLVAVLLALQGYSYMSMVWAALAGSCASLLVSLLVRPKELPWLPGRRGMGDIARFGAYATGGGLVDEAGVAAPDLIIGKLIGIESLALFGKAQSVLNIFNQAITSAISPVVFPLFAARAREGGGQGGQGGQGGAELVYLRTISYMTALAWPFFLFLACMALPLVKVLYGTQWLACVPLIRIMCLSSAVYSMFSMARYLFVATGQLHAQVRLDACAGVIKVALLLAAAPFGLVVVAWAVVLSNVLRSWLNYGCLRRLSALDWRILARALRKSLLLCGVSAVAPIASLLWLPTETPALLALTGTALATLLCWLAGLFLLEHELAGEFLLLQRKLAGRWLAVKSTKG</sequence>
<dbReference type="EMBL" id="CP121464">
    <property type="protein sequence ID" value="WFR77137.1"/>
    <property type="molecule type" value="Genomic_DNA"/>
</dbReference>
<dbReference type="PANTHER" id="PTHR30250:SF10">
    <property type="entry name" value="LIPOPOLYSACCHARIDE BIOSYNTHESIS PROTEIN WZXC"/>
    <property type="match status" value="1"/>
</dbReference>
<evidence type="ECO:0000256" key="5">
    <source>
        <dbReference type="ARBA" id="ARBA00022989"/>
    </source>
</evidence>
<evidence type="ECO:0000256" key="4">
    <source>
        <dbReference type="ARBA" id="ARBA00022692"/>
    </source>
</evidence>
<organism evidence="8 9">
    <name type="scientific">Janthinobacterium rivuli</name>
    <dbReference type="NCBI Taxonomy" id="2751478"/>
    <lineage>
        <taxon>Bacteria</taxon>
        <taxon>Pseudomonadati</taxon>
        <taxon>Pseudomonadota</taxon>
        <taxon>Betaproteobacteria</taxon>
        <taxon>Burkholderiales</taxon>
        <taxon>Oxalobacteraceae</taxon>
        <taxon>Janthinobacterium</taxon>
    </lineage>
</organism>
<keyword evidence="9" id="KW-1185">Reference proteome</keyword>
<dbReference type="Proteomes" id="UP001219584">
    <property type="component" value="Chromosome"/>
</dbReference>
<feature type="transmembrane region" description="Helical" evidence="7">
    <location>
        <begin position="447"/>
        <end position="469"/>
    </location>
</feature>
<protein>
    <submittedName>
        <fullName evidence="8">Lipopolysaccharide biosynthesis protein</fullName>
    </submittedName>
</protein>
<evidence type="ECO:0000256" key="2">
    <source>
        <dbReference type="ARBA" id="ARBA00007430"/>
    </source>
</evidence>
<name>A0ABY8HZJ2_9BURK</name>
<feature type="transmembrane region" description="Helical" evidence="7">
    <location>
        <begin position="39"/>
        <end position="64"/>
    </location>
</feature>
<feature type="transmembrane region" description="Helical" evidence="7">
    <location>
        <begin position="12"/>
        <end position="33"/>
    </location>
</feature>
<dbReference type="InterPro" id="IPR050833">
    <property type="entry name" value="Poly_Biosynth_Transport"/>
</dbReference>
<feature type="transmembrane region" description="Helical" evidence="7">
    <location>
        <begin position="331"/>
        <end position="351"/>
    </location>
</feature>
<dbReference type="PANTHER" id="PTHR30250">
    <property type="entry name" value="PST FAMILY PREDICTED COLANIC ACID TRANSPORTER"/>
    <property type="match status" value="1"/>
</dbReference>
<evidence type="ECO:0000256" key="1">
    <source>
        <dbReference type="ARBA" id="ARBA00004651"/>
    </source>
</evidence>
<evidence type="ECO:0000256" key="6">
    <source>
        <dbReference type="ARBA" id="ARBA00023136"/>
    </source>
</evidence>
<gene>
    <name evidence="8" type="ORF">P9875_15550</name>
</gene>
<keyword evidence="6 7" id="KW-0472">Membrane</keyword>
<evidence type="ECO:0000313" key="9">
    <source>
        <dbReference type="Proteomes" id="UP001219584"/>
    </source>
</evidence>
<feature type="transmembrane region" description="Helical" evidence="7">
    <location>
        <begin position="166"/>
        <end position="187"/>
    </location>
</feature>
<feature type="transmembrane region" description="Helical" evidence="7">
    <location>
        <begin position="372"/>
        <end position="393"/>
    </location>
</feature>
<dbReference type="Pfam" id="PF13440">
    <property type="entry name" value="Polysacc_synt_3"/>
    <property type="match status" value="1"/>
</dbReference>
<comment type="subcellular location">
    <subcellularLocation>
        <location evidence="1">Cell membrane</location>
        <topology evidence="1">Multi-pass membrane protein</topology>
    </subcellularLocation>
</comment>
<keyword evidence="5 7" id="KW-1133">Transmembrane helix</keyword>
<evidence type="ECO:0000313" key="8">
    <source>
        <dbReference type="EMBL" id="WFR77137.1"/>
    </source>
</evidence>
<dbReference type="CDD" id="cd13127">
    <property type="entry name" value="MATE_tuaB_like"/>
    <property type="match status" value="1"/>
</dbReference>
<keyword evidence="3" id="KW-1003">Cell membrane</keyword>
<reference evidence="8 9" key="1">
    <citation type="submission" date="2023-04" db="EMBL/GenBank/DDBJ databases">
        <title>Nanopore sequencing of Janthinobacterium from water.</title>
        <authorList>
            <person name="Ciuchcinski K."/>
            <person name="Rokowska A."/>
            <person name="Dziewit L."/>
        </authorList>
    </citation>
    <scope>NUCLEOTIDE SEQUENCE [LARGE SCALE GENOMIC DNA]</scope>
    <source>
        <strain evidence="8 9">DEMB2</strain>
    </source>
</reference>
<accession>A0ABY8HZJ2</accession>
<feature type="transmembrane region" description="Helical" evidence="7">
    <location>
        <begin position="423"/>
        <end position="441"/>
    </location>
</feature>
<evidence type="ECO:0000256" key="7">
    <source>
        <dbReference type="SAM" id="Phobius"/>
    </source>
</evidence>
<evidence type="ECO:0000256" key="3">
    <source>
        <dbReference type="ARBA" id="ARBA00022475"/>
    </source>
</evidence>
<keyword evidence="4 7" id="KW-0812">Transmembrane</keyword>
<feature type="transmembrane region" description="Helical" evidence="7">
    <location>
        <begin position="108"/>
        <end position="129"/>
    </location>
</feature>
<feature type="transmembrane region" description="Helical" evidence="7">
    <location>
        <begin position="141"/>
        <end position="160"/>
    </location>
</feature>